<dbReference type="Pfam" id="PF07702">
    <property type="entry name" value="UTRA"/>
    <property type="match status" value="1"/>
</dbReference>
<evidence type="ECO:0000259" key="4">
    <source>
        <dbReference type="PROSITE" id="PS50949"/>
    </source>
</evidence>
<dbReference type="InterPro" id="IPR050679">
    <property type="entry name" value="Bact_HTH_transcr_reg"/>
</dbReference>
<organism evidence="5 6">
    <name type="scientific">Mycoplana ramosa</name>
    <name type="common">Mycoplana bullata</name>
    <dbReference type="NCBI Taxonomy" id="40837"/>
    <lineage>
        <taxon>Bacteria</taxon>
        <taxon>Pseudomonadati</taxon>
        <taxon>Pseudomonadota</taxon>
        <taxon>Alphaproteobacteria</taxon>
        <taxon>Hyphomicrobiales</taxon>
        <taxon>Rhizobiaceae</taxon>
        <taxon>Mycoplana</taxon>
    </lineage>
</organism>
<feature type="domain" description="HTH gntR-type" evidence="4">
    <location>
        <begin position="9"/>
        <end position="77"/>
    </location>
</feature>
<dbReference type="InterPro" id="IPR000524">
    <property type="entry name" value="Tscrpt_reg_HTH_GntR"/>
</dbReference>
<dbReference type="InterPro" id="IPR036390">
    <property type="entry name" value="WH_DNA-bd_sf"/>
</dbReference>
<sequence>MDAPLRDTRTLVIQVRDGITDLIREEKLQPGDKLPSEAQLTQRFKISRPALREALKLLEQDGVTYVEHGRGHFVSAMSVVRVDRPITVFESATDMARHYGYAMVNKILSIAEEVPDPATAEQLRMKQGERVIRLERLRLHRDQPILYCIDYIPCSIVSTHHDIDWSGSLLDVLDDHRNRPRMSAATVSAVMLPEEVVQRNDLRDFGPALLIRETCFNAAGLPVVHALDYHRGSHFAFSLARR</sequence>
<dbReference type="EMBL" id="JBHTNF010000001">
    <property type="protein sequence ID" value="MFD1326341.1"/>
    <property type="molecule type" value="Genomic_DNA"/>
</dbReference>
<evidence type="ECO:0000313" key="6">
    <source>
        <dbReference type="Proteomes" id="UP001597173"/>
    </source>
</evidence>
<gene>
    <name evidence="5" type="ORF">ACFQ33_00305</name>
</gene>
<dbReference type="RefSeq" id="WP_374839715.1">
    <property type="nucleotide sequence ID" value="NZ_JBHEEW010000010.1"/>
</dbReference>
<name>A0ABW3YP04_MYCRA</name>
<keyword evidence="1" id="KW-0805">Transcription regulation</keyword>
<keyword evidence="3" id="KW-0804">Transcription</keyword>
<keyword evidence="2" id="KW-0238">DNA-binding</keyword>
<dbReference type="InterPro" id="IPR036388">
    <property type="entry name" value="WH-like_DNA-bd_sf"/>
</dbReference>
<protein>
    <submittedName>
        <fullName evidence="5">GntR family transcriptional regulator</fullName>
    </submittedName>
</protein>
<dbReference type="Proteomes" id="UP001597173">
    <property type="component" value="Unassembled WGS sequence"/>
</dbReference>
<evidence type="ECO:0000256" key="1">
    <source>
        <dbReference type="ARBA" id="ARBA00023015"/>
    </source>
</evidence>
<dbReference type="SUPFAM" id="SSF64288">
    <property type="entry name" value="Chorismate lyase-like"/>
    <property type="match status" value="1"/>
</dbReference>
<dbReference type="InterPro" id="IPR028978">
    <property type="entry name" value="Chorismate_lyase_/UTRA_dom_sf"/>
</dbReference>
<comment type="caution">
    <text evidence="5">The sequence shown here is derived from an EMBL/GenBank/DDBJ whole genome shotgun (WGS) entry which is preliminary data.</text>
</comment>
<reference evidence="6" key="1">
    <citation type="journal article" date="2019" name="Int. J. Syst. Evol. Microbiol.">
        <title>The Global Catalogue of Microorganisms (GCM) 10K type strain sequencing project: providing services to taxonomists for standard genome sequencing and annotation.</title>
        <authorList>
            <consortium name="The Broad Institute Genomics Platform"/>
            <consortium name="The Broad Institute Genome Sequencing Center for Infectious Disease"/>
            <person name="Wu L."/>
            <person name="Ma J."/>
        </authorList>
    </citation>
    <scope>NUCLEOTIDE SEQUENCE [LARGE SCALE GENOMIC DNA]</scope>
    <source>
        <strain evidence="6">CCUG 55609</strain>
    </source>
</reference>
<evidence type="ECO:0000256" key="3">
    <source>
        <dbReference type="ARBA" id="ARBA00023163"/>
    </source>
</evidence>
<dbReference type="InterPro" id="IPR011663">
    <property type="entry name" value="UTRA"/>
</dbReference>
<dbReference type="PROSITE" id="PS50949">
    <property type="entry name" value="HTH_GNTR"/>
    <property type="match status" value="1"/>
</dbReference>
<dbReference type="Gene3D" id="3.40.1410.10">
    <property type="entry name" value="Chorismate lyase-like"/>
    <property type="match status" value="1"/>
</dbReference>
<dbReference type="PANTHER" id="PTHR44846">
    <property type="entry name" value="MANNOSYL-D-GLYCERATE TRANSPORT/METABOLISM SYSTEM REPRESSOR MNGR-RELATED"/>
    <property type="match status" value="1"/>
</dbReference>
<accession>A0ABW3YP04</accession>
<dbReference type="PRINTS" id="PR00035">
    <property type="entry name" value="HTHGNTR"/>
</dbReference>
<keyword evidence="6" id="KW-1185">Reference proteome</keyword>
<dbReference type="SUPFAM" id="SSF46785">
    <property type="entry name" value="Winged helix' DNA-binding domain"/>
    <property type="match status" value="1"/>
</dbReference>
<evidence type="ECO:0000313" key="5">
    <source>
        <dbReference type="EMBL" id="MFD1326341.1"/>
    </source>
</evidence>
<dbReference type="SMART" id="SM00345">
    <property type="entry name" value="HTH_GNTR"/>
    <property type="match status" value="1"/>
</dbReference>
<dbReference type="Gene3D" id="1.10.10.10">
    <property type="entry name" value="Winged helix-like DNA-binding domain superfamily/Winged helix DNA-binding domain"/>
    <property type="match status" value="1"/>
</dbReference>
<dbReference type="CDD" id="cd07377">
    <property type="entry name" value="WHTH_GntR"/>
    <property type="match status" value="1"/>
</dbReference>
<dbReference type="Pfam" id="PF00392">
    <property type="entry name" value="GntR"/>
    <property type="match status" value="1"/>
</dbReference>
<evidence type="ECO:0000256" key="2">
    <source>
        <dbReference type="ARBA" id="ARBA00023125"/>
    </source>
</evidence>
<dbReference type="SMART" id="SM00866">
    <property type="entry name" value="UTRA"/>
    <property type="match status" value="1"/>
</dbReference>
<proteinExistence type="predicted"/>
<dbReference type="PANTHER" id="PTHR44846:SF17">
    <property type="entry name" value="GNTR-FAMILY TRANSCRIPTIONAL REGULATOR"/>
    <property type="match status" value="1"/>
</dbReference>